<reference evidence="2 3" key="1">
    <citation type="submission" date="2024-03" db="EMBL/GenBank/DDBJ databases">
        <title>Aureococcus anophagefferens CCMP1851 and Kratosvirus quantuckense: Draft genome of a second virus-susceptible host strain in the model system.</title>
        <authorList>
            <person name="Chase E."/>
            <person name="Truchon A.R."/>
            <person name="Schepens W."/>
            <person name="Wilhelm S.W."/>
        </authorList>
    </citation>
    <scope>NUCLEOTIDE SEQUENCE [LARGE SCALE GENOMIC DNA]</scope>
    <source>
        <strain evidence="2 3">CCMP1851</strain>
    </source>
</reference>
<feature type="region of interest" description="Disordered" evidence="1">
    <location>
        <begin position="1"/>
        <end position="101"/>
    </location>
</feature>
<keyword evidence="3" id="KW-1185">Reference proteome</keyword>
<feature type="compositionally biased region" description="Pro residues" evidence="1">
    <location>
        <begin position="76"/>
        <end position="96"/>
    </location>
</feature>
<dbReference type="EMBL" id="JBBJCI010000230">
    <property type="protein sequence ID" value="KAK7238319.1"/>
    <property type="molecule type" value="Genomic_DNA"/>
</dbReference>
<organism evidence="2 3">
    <name type="scientific">Aureococcus anophagefferens</name>
    <name type="common">Harmful bloom alga</name>
    <dbReference type="NCBI Taxonomy" id="44056"/>
    <lineage>
        <taxon>Eukaryota</taxon>
        <taxon>Sar</taxon>
        <taxon>Stramenopiles</taxon>
        <taxon>Ochrophyta</taxon>
        <taxon>Pelagophyceae</taxon>
        <taxon>Pelagomonadales</taxon>
        <taxon>Pelagomonadaceae</taxon>
        <taxon>Aureococcus</taxon>
    </lineage>
</organism>
<evidence type="ECO:0000313" key="2">
    <source>
        <dbReference type="EMBL" id="KAK7238319.1"/>
    </source>
</evidence>
<proteinExistence type="predicted"/>
<protein>
    <submittedName>
        <fullName evidence="2">Uncharacterized protein</fullName>
    </submittedName>
</protein>
<name>A0ABR1FTG9_AURAN</name>
<gene>
    <name evidence="2" type="ORF">SO694_00023053</name>
</gene>
<comment type="caution">
    <text evidence="2">The sequence shown here is derived from an EMBL/GenBank/DDBJ whole genome shotgun (WGS) entry which is preliminary data.</text>
</comment>
<evidence type="ECO:0000256" key="1">
    <source>
        <dbReference type="SAM" id="MobiDB-lite"/>
    </source>
</evidence>
<accession>A0ABR1FTG9</accession>
<evidence type="ECO:0000313" key="3">
    <source>
        <dbReference type="Proteomes" id="UP001363151"/>
    </source>
</evidence>
<dbReference type="Proteomes" id="UP001363151">
    <property type="component" value="Unassembled WGS sequence"/>
</dbReference>
<feature type="region of interest" description="Disordered" evidence="1">
    <location>
        <begin position="207"/>
        <end position="227"/>
    </location>
</feature>
<sequence>MNVPGYVPAGFVRKPRSPQDDELLLRTPPPAAPRATTSRGVMTDGSEDAAPRAVADGRRSAPRADAFGRRRRRLSLPPPPPTPPPPSPPLSSPPSPWRARRRCPTLAPRTVADDRCEALLLGPLPTARAIDVGRNGAASPCLSGCSSPHRCGADGSGSPLSHRVALTFNELKARAHQQAVLVDAMRRERQVARSQLAILERERDYYKSRSGPPAGRALDAAAEHDAEAADPLRREAAYHAGQGRRARKPKAYLIESMANFTSLAKHLEIHDHS</sequence>